<sequence length="397" mass="43910">MTAAQRQDDAAARRVDFPFRRPGESFPPPGYAEYRKREGLVWSMMPGGQRVWLLTRYEDVRAALTHPHLSSDSRHDGFPTPGRTGGAPSQTQIPGWFATLDPPEHDRYRKVLLHDFTARRMKELRPRIRQVVEDCVESLIAKGSPADLVADFAVPVPSLVICELLGVPRADRGFFESRISVLVTLSATDDQRDRATTELLRYLSRMITIKQRRPGDDLISVMIGSGALTPMEIGGAALLLLIAGQETTANNIALGAVTLMSHREWLGDDGIVEELLRFYSVADLVPLRVAVADLEIGGQLIRAGEGVAPLVAAANYDDTRFACPHAFDPHRPAGGHMAFGHGRHKCLGQHLVRVEMELAYRVLFDRLPTLELACPAEELPYKDDGVLYGLAALPVRW</sequence>
<dbReference type="InterPro" id="IPR001128">
    <property type="entry name" value="Cyt_P450"/>
</dbReference>
<protein>
    <submittedName>
        <fullName evidence="4">Cytochrome P450</fullName>
    </submittedName>
</protein>
<dbReference type="Gene3D" id="1.10.630.10">
    <property type="entry name" value="Cytochrome P450"/>
    <property type="match status" value="1"/>
</dbReference>
<keyword evidence="2" id="KW-0560">Oxidoreductase</keyword>
<keyword evidence="2" id="KW-0479">Metal-binding</keyword>
<keyword evidence="2" id="KW-0503">Monooxygenase</keyword>
<organism evidence="4 5">
    <name type="scientific">Streptomyces glaucus</name>
    <dbReference type="NCBI Taxonomy" id="284029"/>
    <lineage>
        <taxon>Bacteria</taxon>
        <taxon>Bacillati</taxon>
        <taxon>Actinomycetota</taxon>
        <taxon>Actinomycetes</taxon>
        <taxon>Kitasatosporales</taxon>
        <taxon>Streptomycetaceae</taxon>
        <taxon>Streptomyces</taxon>
    </lineage>
</organism>
<dbReference type="PROSITE" id="PS00086">
    <property type="entry name" value="CYTOCHROME_P450"/>
    <property type="match status" value="1"/>
</dbReference>
<dbReference type="SUPFAM" id="SSF48264">
    <property type="entry name" value="Cytochrome P450"/>
    <property type="match status" value="1"/>
</dbReference>
<dbReference type="InterPro" id="IPR017972">
    <property type="entry name" value="Cyt_P450_CS"/>
</dbReference>
<dbReference type="Pfam" id="PF00067">
    <property type="entry name" value="p450"/>
    <property type="match status" value="1"/>
</dbReference>
<dbReference type="EMBL" id="BAAATK010000057">
    <property type="protein sequence ID" value="GAA2456730.1"/>
    <property type="molecule type" value="Genomic_DNA"/>
</dbReference>
<evidence type="ECO:0000313" key="4">
    <source>
        <dbReference type="EMBL" id="GAA2456730.1"/>
    </source>
</evidence>
<gene>
    <name evidence="4" type="ORF">GCM10010421_57580</name>
</gene>
<dbReference type="InterPro" id="IPR036396">
    <property type="entry name" value="Cyt_P450_sf"/>
</dbReference>
<feature type="region of interest" description="Disordered" evidence="3">
    <location>
        <begin position="1"/>
        <end position="22"/>
    </location>
</feature>
<dbReference type="Proteomes" id="UP001500460">
    <property type="component" value="Unassembled WGS sequence"/>
</dbReference>
<keyword evidence="2" id="KW-0408">Iron</keyword>
<dbReference type="PANTHER" id="PTHR46696:SF1">
    <property type="entry name" value="CYTOCHROME P450 YJIB-RELATED"/>
    <property type="match status" value="1"/>
</dbReference>
<dbReference type="PRINTS" id="PR00359">
    <property type="entry name" value="BP450"/>
</dbReference>
<keyword evidence="2" id="KW-0349">Heme</keyword>
<reference evidence="4 5" key="1">
    <citation type="journal article" date="2019" name="Int. J. Syst. Evol. Microbiol.">
        <title>The Global Catalogue of Microorganisms (GCM) 10K type strain sequencing project: providing services to taxonomists for standard genome sequencing and annotation.</title>
        <authorList>
            <consortium name="The Broad Institute Genomics Platform"/>
            <consortium name="The Broad Institute Genome Sequencing Center for Infectious Disease"/>
            <person name="Wu L."/>
            <person name="Ma J."/>
        </authorList>
    </citation>
    <scope>NUCLEOTIDE SEQUENCE [LARGE SCALE GENOMIC DNA]</scope>
    <source>
        <strain evidence="4 5">JCM 6922</strain>
    </source>
</reference>
<dbReference type="PRINTS" id="PR00385">
    <property type="entry name" value="P450"/>
</dbReference>
<evidence type="ECO:0000256" key="1">
    <source>
        <dbReference type="ARBA" id="ARBA00010617"/>
    </source>
</evidence>
<dbReference type="PANTHER" id="PTHR46696">
    <property type="entry name" value="P450, PUTATIVE (EUROFUNG)-RELATED"/>
    <property type="match status" value="1"/>
</dbReference>
<feature type="region of interest" description="Disordered" evidence="3">
    <location>
        <begin position="68"/>
        <end position="93"/>
    </location>
</feature>
<comment type="similarity">
    <text evidence="1 2">Belongs to the cytochrome P450 family.</text>
</comment>
<evidence type="ECO:0000313" key="5">
    <source>
        <dbReference type="Proteomes" id="UP001500460"/>
    </source>
</evidence>
<comment type="caution">
    <text evidence="4">The sequence shown here is derived from an EMBL/GenBank/DDBJ whole genome shotgun (WGS) entry which is preliminary data.</text>
</comment>
<evidence type="ECO:0000256" key="3">
    <source>
        <dbReference type="SAM" id="MobiDB-lite"/>
    </source>
</evidence>
<keyword evidence="5" id="KW-1185">Reference proteome</keyword>
<proteinExistence type="inferred from homology"/>
<dbReference type="InterPro" id="IPR002397">
    <property type="entry name" value="Cyt_P450_B"/>
</dbReference>
<evidence type="ECO:0000256" key="2">
    <source>
        <dbReference type="RuleBase" id="RU000461"/>
    </source>
</evidence>
<accession>A0ABN3KDT9</accession>
<dbReference type="RefSeq" id="WP_344608684.1">
    <property type="nucleotide sequence ID" value="NZ_BAAATK010000057.1"/>
</dbReference>
<name>A0ABN3KDT9_9ACTN</name>
<dbReference type="CDD" id="cd11030">
    <property type="entry name" value="CYP105-like"/>
    <property type="match status" value="1"/>
</dbReference>